<name>A0A2T0TH83_9PSEU</name>
<evidence type="ECO:0000313" key="3">
    <source>
        <dbReference type="Proteomes" id="UP000239494"/>
    </source>
</evidence>
<dbReference type="Gene3D" id="3.20.20.150">
    <property type="entry name" value="Divalent-metal-dependent TIM barrel enzymes"/>
    <property type="match status" value="1"/>
</dbReference>
<dbReference type="SUPFAM" id="SSF51658">
    <property type="entry name" value="Xylose isomerase-like"/>
    <property type="match status" value="1"/>
</dbReference>
<dbReference type="InterPro" id="IPR013022">
    <property type="entry name" value="Xyl_isomerase-like_TIM-brl"/>
</dbReference>
<dbReference type="Proteomes" id="UP000239494">
    <property type="component" value="Unassembled WGS sequence"/>
</dbReference>
<dbReference type="PANTHER" id="PTHR12110">
    <property type="entry name" value="HYDROXYPYRUVATE ISOMERASE"/>
    <property type="match status" value="1"/>
</dbReference>
<dbReference type="OrthoDB" id="9785907at2"/>
<dbReference type="PANTHER" id="PTHR12110:SF21">
    <property type="entry name" value="XYLOSE ISOMERASE-LIKE TIM BARREL DOMAIN-CONTAINING PROTEIN"/>
    <property type="match status" value="1"/>
</dbReference>
<comment type="caution">
    <text evidence="2">The sequence shown here is derived from an EMBL/GenBank/DDBJ whole genome shotgun (WGS) entry which is preliminary data.</text>
</comment>
<dbReference type="RefSeq" id="WP_146174699.1">
    <property type="nucleotide sequence ID" value="NZ_PVTF01000002.1"/>
</dbReference>
<dbReference type="EMBL" id="PVTF01000002">
    <property type="protein sequence ID" value="PRY44989.1"/>
    <property type="molecule type" value="Genomic_DNA"/>
</dbReference>
<accession>A0A2T0TH83</accession>
<keyword evidence="2" id="KW-0413">Isomerase</keyword>
<feature type="domain" description="Xylose isomerase-like TIM barrel" evidence="1">
    <location>
        <begin position="36"/>
        <end position="261"/>
    </location>
</feature>
<dbReference type="GO" id="GO:0016853">
    <property type="term" value="F:isomerase activity"/>
    <property type="evidence" value="ECO:0007669"/>
    <property type="project" value="UniProtKB-KW"/>
</dbReference>
<protein>
    <submittedName>
        <fullName evidence="2">Sugar phosphate isomerase/epimerase</fullName>
    </submittedName>
</protein>
<sequence>MSATDLAPRLGIFARTFRRETPAEVAAAVAGAGYALAHWNFAAVGLSTLAADVEDVRFPEVRAAFDAEGLAIPSVSATFNAIHPDTDLRERQTRQAVRLIGLVGELGADVVTLCTGTRDPDNMWRAHPDNAAPEAWAHLRRTLDPLLEAARSAGVRLGVEPERGNVIRDGPAAARLLEELGVDAPVGIVLDPANLLTPLTVGRQDEVIGEAIDLFGGRVIGVQAKDVVESGYSAAGAGLMDYPALFAQLAAVAPVPVIVQDASEADAARVHADLLRWHSEAGVR</sequence>
<gene>
    <name evidence="2" type="ORF">CLV43_102554</name>
</gene>
<proteinExistence type="predicted"/>
<reference evidence="2 3" key="1">
    <citation type="submission" date="2018-03" db="EMBL/GenBank/DDBJ databases">
        <title>Genomic Encyclopedia of Archaeal and Bacterial Type Strains, Phase II (KMG-II): from individual species to whole genera.</title>
        <authorList>
            <person name="Goeker M."/>
        </authorList>
    </citation>
    <scope>NUCLEOTIDE SEQUENCE [LARGE SCALE GENOMIC DNA]</scope>
    <source>
        <strain evidence="2 3">DSM 44720</strain>
    </source>
</reference>
<evidence type="ECO:0000313" key="2">
    <source>
        <dbReference type="EMBL" id="PRY44989.1"/>
    </source>
</evidence>
<evidence type="ECO:0000259" key="1">
    <source>
        <dbReference type="Pfam" id="PF01261"/>
    </source>
</evidence>
<organism evidence="2 3">
    <name type="scientific">Umezawaea tangerina</name>
    <dbReference type="NCBI Taxonomy" id="84725"/>
    <lineage>
        <taxon>Bacteria</taxon>
        <taxon>Bacillati</taxon>
        <taxon>Actinomycetota</taxon>
        <taxon>Actinomycetes</taxon>
        <taxon>Pseudonocardiales</taxon>
        <taxon>Pseudonocardiaceae</taxon>
        <taxon>Umezawaea</taxon>
    </lineage>
</organism>
<dbReference type="Pfam" id="PF01261">
    <property type="entry name" value="AP_endonuc_2"/>
    <property type="match status" value="1"/>
</dbReference>
<dbReference type="InterPro" id="IPR050312">
    <property type="entry name" value="IolE/XylAMocC-like"/>
</dbReference>
<dbReference type="AlphaFoldDB" id="A0A2T0TH83"/>
<keyword evidence="3" id="KW-1185">Reference proteome</keyword>
<dbReference type="InterPro" id="IPR036237">
    <property type="entry name" value="Xyl_isomerase-like_sf"/>
</dbReference>